<dbReference type="EMBL" id="LR798338">
    <property type="protein sequence ID" value="CAB5224792.1"/>
    <property type="molecule type" value="Genomic_DNA"/>
</dbReference>
<name>A0A6J7X274_9CAUD</name>
<gene>
    <name evidence="1" type="ORF">UFOVP744_11</name>
</gene>
<protein>
    <submittedName>
        <fullName evidence="1">Uncharacterized protein</fullName>
    </submittedName>
</protein>
<accession>A0A6J7X274</accession>
<reference evidence="1" key="1">
    <citation type="submission" date="2020-05" db="EMBL/GenBank/DDBJ databases">
        <authorList>
            <person name="Chiriac C."/>
            <person name="Salcher M."/>
            <person name="Ghai R."/>
            <person name="Kavagutti S V."/>
        </authorList>
    </citation>
    <scope>NUCLEOTIDE SEQUENCE</scope>
</reference>
<proteinExistence type="predicted"/>
<organism evidence="1">
    <name type="scientific">uncultured Caudovirales phage</name>
    <dbReference type="NCBI Taxonomy" id="2100421"/>
    <lineage>
        <taxon>Viruses</taxon>
        <taxon>Duplodnaviria</taxon>
        <taxon>Heunggongvirae</taxon>
        <taxon>Uroviricota</taxon>
        <taxon>Caudoviricetes</taxon>
        <taxon>Peduoviridae</taxon>
        <taxon>Maltschvirus</taxon>
        <taxon>Maltschvirus maltsch</taxon>
    </lineage>
</organism>
<evidence type="ECO:0000313" key="1">
    <source>
        <dbReference type="EMBL" id="CAB5224792.1"/>
    </source>
</evidence>
<sequence>MITLELSDRELIVIRQALRTEEERHKRNDFRVLELEIQDLRSKIADSVINTTVKVLD</sequence>